<dbReference type="Proteomes" id="UP001203761">
    <property type="component" value="Unassembled WGS sequence"/>
</dbReference>
<sequence>MTTTALRAQFDGIFRLRPLLALLLCTAALMVSMVSWAPAALAVPPTVEIADEAGVLDDEALSASLASVDFRRPVQLKVLTFDAAPYGSDLRSEDGLCWAVGHYVEQEHPEWPPGGEDIDGLIIIAIDPSASRRNLGPNGRAYDACAAGDAAFDRNDRRILVTGPMFPYILQGEWEQAVLTGAEGYAEKLD</sequence>
<dbReference type="InterPro" id="IPR033435">
    <property type="entry name" value="DUF5129"/>
</dbReference>
<dbReference type="RefSeq" id="WP_249736044.1">
    <property type="nucleotide sequence ID" value="NZ_JAKNCJ010000001.1"/>
</dbReference>
<dbReference type="EMBL" id="JAKNCJ010000001">
    <property type="protein sequence ID" value="MCL6421884.1"/>
    <property type="molecule type" value="Genomic_DNA"/>
</dbReference>
<evidence type="ECO:0000313" key="2">
    <source>
        <dbReference type="EMBL" id="MCL6421884.1"/>
    </source>
</evidence>
<proteinExistence type="predicted"/>
<protein>
    <submittedName>
        <fullName evidence="2">DUF5129 domain-containing protein</fullName>
    </submittedName>
</protein>
<keyword evidence="3" id="KW-1185">Reference proteome</keyword>
<organism evidence="2 3">
    <name type="scientific">Brachybacterium equifaecis</name>
    <dbReference type="NCBI Taxonomy" id="2910770"/>
    <lineage>
        <taxon>Bacteria</taxon>
        <taxon>Bacillati</taxon>
        <taxon>Actinomycetota</taxon>
        <taxon>Actinomycetes</taxon>
        <taxon>Micrococcales</taxon>
        <taxon>Dermabacteraceae</taxon>
        <taxon>Brachybacterium</taxon>
    </lineage>
</organism>
<name>A0ABT0QWM8_9MICO</name>
<reference evidence="2" key="1">
    <citation type="submission" date="2022-02" db="EMBL/GenBank/DDBJ databases">
        <authorList>
            <person name="Lee M."/>
            <person name="Kim S.-J."/>
            <person name="Jung M.-Y."/>
        </authorList>
    </citation>
    <scope>NUCLEOTIDE SEQUENCE</scope>
    <source>
        <strain evidence="2">JHP9</strain>
    </source>
</reference>
<accession>A0ABT0QWM8</accession>
<feature type="domain" description="DUF5129" evidence="1">
    <location>
        <begin position="50"/>
        <end position="130"/>
    </location>
</feature>
<evidence type="ECO:0000313" key="3">
    <source>
        <dbReference type="Proteomes" id="UP001203761"/>
    </source>
</evidence>
<evidence type="ECO:0000259" key="1">
    <source>
        <dbReference type="Pfam" id="PF17173"/>
    </source>
</evidence>
<gene>
    <name evidence="2" type="ORF">Bequi_00540</name>
</gene>
<dbReference type="Pfam" id="PF17173">
    <property type="entry name" value="DUF5129"/>
    <property type="match status" value="1"/>
</dbReference>
<comment type="caution">
    <text evidence="2">The sequence shown here is derived from an EMBL/GenBank/DDBJ whole genome shotgun (WGS) entry which is preliminary data.</text>
</comment>